<gene>
    <name evidence="2" type="ORF">C1634_006960</name>
</gene>
<evidence type="ECO:0000313" key="3">
    <source>
        <dbReference type="Proteomes" id="UP000236413"/>
    </source>
</evidence>
<feature type="domain" description="N-acetyltransferase" evidence="1">
    <location>
        <begin position="16"/>
        <end position="125"/>
    </location>
</feature>
<evidence type="ECO:0000259" key="1">
    <source>
        <dbReference type="Pfam" id="PF00583"/>
    </source>
</evidence>
<dbReference type="InterPro" id="IPR016181">
    <property type="entry name" value="Acyl_CoA_acyltransferase"/>
</dbReference>
<dbReference type="EMBL" id="PPEG02000003">
    <property type="protein sequence ID" value="PWN62517.1"/>
    <property type="molecule type" value="Genomic_DNA"/>
</dbReference>
<dbReference type="AlphaFoldDB" id="A0A316WMR0"/>
<name>A0A316WMR0_9FLAO</name>
<evidence type="ECO:0000313" key="2">
    <source>
        <dbReference type="EMBL" id="PWN62517.1"/>
    </source>
</evidence>
<dbReference type="InterPro" id="IPR000182">
    <property type="entry name" value="GNAT_dom"/>
</dbReference>
<proteinExistence type="predicted"/>
<reference evidence="2 3" key="1">
    <citation type="submission" date="2018-04" db="EMBL/GenBank/DDBJ databases">
        <title>Chryseobacterium oncorhynchi 701B-08T from rainbow trout, and Chryseobacterium viscerum 687B-08T from diseased fish.</title>
        <authorList>
            <person name="Jeong J.-J."/>
            <person name="Lee Y.J."/>
            <person name="Pathiraja D."/>
            <person name="Park B."/>
            <person name="Choi I.-G."/>
            <person name="Kim K.D."/>
        </authorList>
    </citation>
    <scope>NUCLEOTIDE SEQUENCE [LARGE SCALE GENOMIC DNA]</scope>
    <source>
        <strain evidence="2 3">687B-08</strain>
    </source>
</reference>
<dbReference type="Pfam" id="PF00583">
    <property type="entry name" value="Acetyltransf_1"/>
    <property type="match status" value="1"/>
</dbReference>
<dbReference type="Proteomes" id="UP000236413">
    <property type="component" value="Unassembled WGS sequence"/>
</dbReference>
<dbReference type="Gene3D" id="3.40.630.30">
    <property type="match status" value="1"/>
</dbReference>
<accession>A0A316WMR0</accession>
<dbReference type="GO" id="GO:0016747">
    <property type="term" value="F:acyltransferase activity, transferring groups other than amino-acyl groups"/>
    <property type="evidence" value="ECO:0007669"/>
    <property type="project" value="InterPro"/>
</dbReference>
<protein>
    <recommendedName>
        <fullName evidence="1">N-acetyltransferase domain-containing protein</fullName>
    </recommendedName>
</protein>
<dbReference type="SUPFAM" id="SSF55729">
    <property type="entry name" value="Acyl-CoA N-acyltransferases (Nat)"/>
    <property type="match status" value="1"/>
</dbReference>
<organism evidence="2 3">
    <name type="scientific">Chryseobacterium viscerum</name>
    <dbReference type="NCBI Taxonomy" id="1037377"/>
    <lineage>
        <taxon>Bacteria</taxon>
        <taxon>Pseudomonadati</taxon>
        <taxon>Bacteroidota</taxon>
        <taxon>Flavobacteriia</taxon>
        <taxon>Flavobacteriales</taxon>
        <taxon>Weeksellaceae</taxon>
        <taxon>Chryseobacterium group</taxon>
        <taxon>Chryseobacterium</taxon>
    </lineage>
</organism>
<comment type="caution">
    <text evidence="2">The sequence shown here is derived from an EMBL/GenBank/DDBJ whole genome shotgun (WGS) entry which is preliminary data.</text>
</comment>
<sequence>MKYQIKASKDLLEREIEHILQLWDVSAWSTMKPDYFRAFFKDSEFHFLLDADENILAVIRLNFDFTLKISDRNYSFAEVVGLVSAYEKKGYGAALVHSFKENVIQRALETIGFCHSDLRPFYEKCSIEILHDKAKMIKESIDSEWVASDEDDDILIFHASQERKELLNQLSLQNNAYLITKE</sequence>
<dbReference type="RefSeq" id="WP_109738124.1">
    <property type="nucleotide sequence ID" value="NZ_PPEG02000003.1"/>
</dbReference>